<keyword evidence="1" id="KW-1133">Transmembrane helix</keyword>
<evidence type="ECO:0000256" key="1">
    <source>
        <dbReference type="SAM" id="Phobius"/>
    </source>
</evidence>
<feature type="transmembrane region" description="Helical" evidence="1">
    <location>
        <begin position="104"/>
        <end position="125"/>
    </location>
</feature>
<dbReference type="Proteomes" id="UP000266272">
    <property type="component" value="Unassembled WGS sequence"/>
</dbReference>
<reference evidence="2 3" key="1">
    <citation type="journal article" date="2018" name="PLoS Pathog.">
        <title>Evolution of structural diversity of trichothecenes, a family of toxins produced by plant pathogenic and entomopathogenic fungi.</title>
        <authorList>
            <person name="Proctor R.H."/>
            <person name="McCormick S.P."/>
            <person name="Kim H.S."/>
            <person name="Cardoza R.E."/>
            <person name="Stanley A.M."/>
            <person name="Lindo L."/>
            <person name="Kelly A."/>
            <person name="Brown D.W."/>
            <person name="Lee T."/>
            <person name="Vaughan M.M."/>
            <person name="Alexander N.J."/>
            <person name="Busman M."/>
            <person name="Gutierrez S."/>
        </authorList>
    </citation>
    <scope>NUCLEOTIDE SEQUENCE [LARGE SCALE GENOMIC DNA]</scope>
    <source>
        <strain evidence="2 3">IBT 40837</strain>
    </source>
</reference>
<dbReference type="STRING" id="490622.A0A395N904"/>
<evidence type="ECO:0000313" key="3">
    <source>
        <dbReference type="Proteomes" id="UP000266272"/>
    </source>
</evidence>
<keyword evidence="3" id="KW-1185">Reference proteome</keyword>
<gene>
    <name evidence="2" type="ORF">TARUN_9909</name>
</gene>
<dbReference type="AlphaFoldDB" id="A0A395N904"/>
<proteinExistence type="predicted"/>
<protein>
    <submittedName>
        <fullName evidence="2">Mip18 family</fullName>
    </submittedName>
</protein>
<organism evidence="2 3">
    <name type="scientific">Trichoderma arundinaceum</name>
    <dbReference type="NCBI Taxonomy" id="490622"/>
    <lineage>
        <taxon>Eukaryota</taxon>
        <taxon>Fungi</taxon>
        <taxon>Dikarya</taxon>
        <taxon>Ascomycota</taxon>
        <taxon>Pezizomycotina</taxon>
        <taxon>Sordariomycetes</taxon>
        <taxon>Hypocreomycetidae</taxon>
        <taxon>Hypocreales</taxon>
        <taxon>Hypocreaceae</taxon>
        <taxon>Trichoderma</taxon>
    </lineage>
</organism>
<accession>A0A395N904</accession>
<keyword evidence="1" id="KW-0472">Membrane</keyword>
<evidence type="ECO:0000313" key="2">
    <source>
        <dbReference type="EMBL" id="RFU72351.1"/>
    </source>
</evidence>
<dbReference type="EMBL" id="PXOA01000878">
    <property type="protein sequence ID" value="RFU72351.1"/>
    <property type="molecule type" value="Genomic_DNA"/>
</dbReference>
<dbReference type="OrthoDB" id="2746at2759"/>
<sequence length="126" mass="13527">MAAAALDNANPTILSASQLPTRQKRSAPRNGPDCIYSDLIFSKPSYMSRPFLQDDDAQYQDDAAAAVAWSRFGAASGAAVDDVSAEPIDEQEIYGMIETLPKSVYTTPSSLVLAILLSYSFLAALF</sequence>
<comment type="caution">
    <text evidence="2">The sequence shown here is derived from an EMBL/GenBank/DDBJ whole genome shotgun (WGS) entry which is preliminary data.</text>
</comment>
<keyword evidence="1" id="KW-0812">Transmembrane</keyword>
<name>A0A395N904_TRIAR</name>